<reference evidence="1 2" key="1">
    <citation type="submission" date="2024-04" db="EMBL/GenBank/DDBJ databases">
        <title>Defined microbial consortia suppress multidrug-resistant proinflammatory Enterobacteriaceae via ecological control.</title>
        <authorList>
            <person name="Furuichi M."/>
            <person name="Kawaguchi T."/>
            <person name="Pust M."/>
            <person name="Yasuma K."/>
            <person name="Plichta D."/>
            <person name="Hasegawa N."/>
            <person name="Ohya T."/>
            <person name="Bhattarai S."/>
            <person name="Sasajima S."/>
            <person name="Aoto Y."/>
            <person name="Tuganbaev T."/>
            <person name="Yaginuma M."/>
            <person name="Ueda M."/>
            <person name="Okahashi N."/>
            <person name="Amafuji K."/>
            <person name="Kiridooshi Y."/>
            <person name="Sugita K."/>
            <person name="Strazar M."/>
            <person name="Skelly A."/>
            <person name="Suda W."/>
            <person name="Hattori M."/>
            <person name="Nakamoto N."/>
            <person name="Caballero S."/>
            <person name="Norman J."/>
            <person name="Olle B."/>
            <person name="Tanoue T."/>
            <person name="Arita M."/>
            <person name="Bucci V."/>
            <person name="Atarashi K."/>
            <person name="Xavier R."/>
            <person name="Honda K."/>
        </authorList>
    </citation>
    <scope>NUCLEOTIDE SEQUENCE [LARGE SCALE GENOMIC DNA]</scope>
    <source>
        <strain evidence="2">f13</strain>
    </source>
</reference>
<evidence type="ECO:0000313" key="1">
    <source>
        <dbReference type="EMBL" id="GAA6269618.1"/>
    </source>
</evidence>
<organism evidence="1 2">
    <name type="scientific">Enterocloster alcoholdehydrogenati</name>
    <dbReference type="NCBI Taxonomy" id="2547410"/>
    <lineage>
        <taxon>Bacteria</taxon>
        <taxon>Bacillati</taxon>
        <taxon>Bacillota</taxon>
        <taxon>Clostridia</taxon>
        <taxon>Lachnospirales</taxon>
        <taxon>Lachnospiraceae</taxon>
        <taxon>Enterocloster</taxon>
    </lineage>
</organism>
<name>A0ABQ0B041_9FIRM</name>
<proteinExistence type="predicted"/>
<dbReference type="EMBL" id="BAABXL010000001">
    <property type="protein sequence ID" value="GAA6269618.1"/>
    <property type="molecule type" value="Genomic_DNA"/>
</dbReference>
<dbReference type="Proteomes" id="UP001600894">
    <property type="component" value="Unassembled WGS sequence"/>
</dbReference>
<dbReference type="RefSeq" id="WP_390470387.1">
    <property type="nucleotide sequence ID" value="NZ_BAABXL010000001.1"/>
</dbReference>
<accession>A0ABQ0B041</accession>
<sequence>MKIGDKVVMNDKYKVLDKNKGKVFVVRSNPWNVSGTQCVLLEGYSGGYAVDGLTVIECYKLGKYPCHICDGDYCNGLLNR</sequence>
<evidence type="ECO:0000313" key="2">
    <source>
        <dbReference type="Proteomes" id="UP001600894"/>
    </source>
</evidence>
<protein>
    <recommendedName>
        <fullName evidence="3">Phage protein</fullName>
    </recommendedName>
</protein>
<evidence type="ECO:0008006" key="3">
    <source>
        <dbReference type="Google" id="ProtNLM"/>
    </source>
</evidence>
<keyword evidence="2" id="KW-1185">Reference proteome</keyword>
<comment type="caution">
    <text evidence="1">The sequence shown here is derived from an EMBL/GenBank/DDBJ whole genome shotgun (WGS) entry which is preliminary data.</text>
</comment>
<gene>
    <name evidence="1" type="ORF">F130042H8_26780</name>
</gene>